<evidence type="ECO:0000313" key="3">
    <source>
        <dbReference type="Proteomes" id="UP001302120"/>
    </source>
</evidence>
<feature type="transmembrane region" description="Helical" evidence="1">
    <location>
        <begin position="115"/>
        <end position="132"/>
    </location>
</feature>
<feature type="transmembrane region" description="Helical" evidence="1">
    <location>
        <begin position="57"/>
        <end position="74"/>
    </location>
</feature>
<keyword evidence="1" id="KW-1133">Transmembrane helix</keyword>
<accession>A0ABU5UBH5</accession>
<sequence>MQTLFKDVLVFLNFFVGIYEGIKKLFIPPKAYSWQTFIYLSAFSWFLSFFSVGYVKTIIAFLGWLFLIAGTAWYTTEDPLRVPGTFMPVGALITGFLISVFAFSNSENMLTPRTIILWPTISAIITAIPDFVEGTDTSTTAKIPKPEVREKIIILVGSCMLISCWIQFYFVMDNWLTQYPTLLTDNFERSTFVVRIAAPELRIDTEAEPQPKVQKIPKNGVNILDAVEIRVEKQLNQRPWSEVEKWLLDATTEVGKLGDQVLNQTLGEYEESKLWRVEARVVNIKSGYRLDLVSIWDGPSSNRQGYYLQKSCTVEPIAISQTTSRVTPGDVDNQNTVAEIECDRLSKFIAGESPAKQ</sequence>
<gene>
    <name evidence="2" type="primary">fraD</name>
    <name evidence="2" type="ORF">VB620_03030</name>
</gene>
<keyword evidence="3" id="KW-1185">Reference proteome</keyword>
<keyword evidence="1" id="KW-0812">Transmembrane</keyword>
<comment type="caution">
    <text evidence="2">The sequence shown here is derived from an EMBL/GenBank/DDBJ whole genome shotgun (WGS) entry which is preliminary data.</text>
</comment>
<dbReference type="Proteomes" id="UP001302120">
    <property type="component" value="Unassembled WGS sequence"/>
</dbReference>
<protein>
    <submittedName>
        <fullName evidence="2">Septal junction protein FraD</fullName>
    </submittedName>
</protein>
<feature type="transmembrane region" description="Helical" evidence="1">
    <location>
        <begin position="86"/>
        <end position="103"/>
    </location>
</feature>
<evidence type="ECO:0000256" key="1">
    <source>
        <dbReference type="SAM" id="Phobius"/>
    </source>
</evidence>
<name>A0ABU5UBH5_9CYAN</name>
<feature type="transmembrane region" description="Helical" evidence="1">
    <location>
        <begin position="152"/>
        <end position="172"/>
    </location>
</feature>
<proteinExistence type="predicted"/>
<evidence type="ECO:0000313" key="2">
    <source>
        <dbReference type="EMBL" id="MEA5580311.1"/>
    </source>
</evidence>
<reference evidence="2 3" key="1">
    <citation type="submission" date="2023-12" db="EMBL/GenBank/DDBJ databases">
        <title>Baltic Sea Cyanobacteria.</title>
        <authorList>
            <person name="Delbaje E."/>
            <person name="Fewer D.P."/>
            <person name="Shishido T.K."/>
        </authorList>
    </citation>
    <scope>NUCLEOTIDE SEQUENCE [LARGE SCALE GENOMIC DNA]</scope>
    <source>
        <strain evidence="2 3">UHCC-0300</strain>
    </source>
</reference>
<keyword evidence="1" id="KW-0472">Membrane</keyword>
<dbReference type="InterPro" id="IPR020360">
    <property type="entry name" value="Uncharacterised_alr2393"/>
</dbReference>
<dbReference type="EMBL" id="JAYGHG010000003">
    <property type="protein sequence ID" value="MEA5580311.1"/>
    <property type="molecule type" value="Genomic_DNA"/>
</dbReference>
<dbReference type="RefSeq" id="WP_323194655.1">
    <property type="nucleotide sequence ID" value="NZ_JAYGHG010000003.1"/>
</dbReference>
<organism evidence="2 3">
    <name type="scientific">Nodularia harveyana UHCC-0300</name>
    <dbReference type="NCBI Taxonomy" id="2974287"/>
    <lineage>
        <taxon>Bacteria</taxon>
        <taxon>Bacillati</taxon>
        <taxon>Cyanobacteriota</taxon>
        <taxon>Cyanophyceae</taxon>
        <taxon>Nostocales</taxon>
        <taxon>Nodulariaceae</taxon>
        <taxon>Nodularia</taxon>
    </lineage>
</organism>
<feature type="transmembrane region" description="Helical" evidence="1">
    <location>
        <begin position="32"/>
        <end position="50"/>
    </location>
</feature>
<dbReference type="NCBIfam" id="NF037953">
    <property type="entry name" value="frad"/>
    <property type="match status" value="1"/>
</dbReference>
<dbReference type="Pfam" id="PF17310">
    <property type="entry name" value="DUF5357"/>
    <property type="match status" value="1"/>
</dbReference>